<keyword evidence="3" id="KW-1185">Reference proteome</keyword>
<accession>A0AAD9PNU4</accession>
<evidence type="ECO:0000313" key="3">
    <source>
        <dbReference type="Proteomes" id="UP001214638"/>
    </source>
</evidence>
<organism evidence="2 3">
    <name type="scientific">Babesia duncani</name>
    <dbReference type="NCBI Taxonomy" id="323732"/>
    <lineage>
        <taxon>Eukaryota</taxon>
        <taxon>Sar</taxon>
        <taxon>Alveolata</taxon>
        <taxon>Apicomplexa</taxon>
        <taxon>Aconoidasida</taxon>
        <taxon>Piroplasmida</taxon>
        <taxon>Babesiidae</taxon>
        <taxon>Babesia</taxon>
    </lineage>
</organism>
<evidence type="ECO:0000256" key="1">
    <source>
        <dbReference type="SAM" id="MobiDB-lite"/>
    </source>
</evidence>
<evidence type="ECO:0008006" key="4">
    <source>
        <dbReference type="Google" id="ProtNLM"/>
    </source>
</evidence>
<proteinExistence type="predicted"/>
<dbReference type="GeneID" id="94335491"/>
<protein>
    <recommendedName>
        <fullName evidence="4">RAP domain-containing protein</fullName>
    </recommendedName>
</protein>
<sequence>MDDPKIDVTNSCYEALLDLKSTFPAWSEVQNNFYYHWTKVLDSIINYPENENQVLDFYIKALDPLIKANGSGIESNAALELVRKLDEYRTTQDESFTKYELEQILNRDTSSIKPKKKAPKPQLVKQQTPAPANTPQSGNHVYGTRTKSKRLVHGVEASKLDYNIGTMGTHLKKGFSSNYVWDFMVPADEEHEIVYVNPICMEMDKMIYACESSEDVLTLLVTHRGSFVQQEKNRTQPTCDDLFAGYNLMLPFPKAKEVNFTNLEPQTPAREAILKTVNREILIHLQDPQNQEDLRCINHSAKLSDAIKRDERYELLLSDLYKHRTSLDVASACFIITSLDALGHHYYRLYNGILRHLLKMDIDPSDSVQYGHLLMETCDCFARAGFYNVPLYSKVTRLILDAHDKNMDDTKLVMKVVGLYTRITSYDPVVFSKMSSALIGANLSSQELGDVALAFAIHGNLSKMHDCVLYWVASQLQEKHVECSPRQLGRCLVAFAKSRLYFPSCWNACTSLITRHLQRLLTSPDEPGISLAELGLLVEQICNFDPKNPTVSCMLQQVLGYMEYHIDAITEAIAINLAFAICTTDSADVNPYMQSFIWRRIGSGTEWEKQKYRVFGIWLHHMVTFPNFKIDIPKRCILMGTLHLIFISPGQREWLTRHGIGTWSRHLKDIHRTILECRFDAKCNIDTQMDKALVNESLNPYEAIPSISILDDHGNEFCRLVINELNVRNYPERPLGVDLLIKHALEHLGHRVISINFQHWQLQTPDQQRAFITRLLDDAMTHKS</sequence>
<reference evidence="2" key="1">
    <citation type="journal article" date="2023" name="Nat. Microbiol.">
        <title>Babesia duncani multi-omics identifies virulence factors and drug targets.</title>
        <authorList>
            <person name="Singh P."/>
            <person name="Lonardi S."/>
            <person name="Liang Q."/>
            <person name="Vydyam P."/>
            <person name="Khabirova E."/>
            <person name="Fang T."/>
            <person name="Gihaz S."/>
            <person name="Thekkiniath J."/>
            <person name="Munshi M."/>
            <person name="Abel S."/>
            <person name="Ciampossin L."/>
            <person name="Batugedara G."/>
            <person name="Gupta M."/>
            <person name="Lu X.M."/>
            <person name="Lenz T."/>
            <person name="Chakravarty S."/>
            <person name="Cornillot E."/>
            <person name="Hu Y."/>
            <person name="Ma W."/>
            <person name="Gonzalez L.M."/>
            <person name="Sanchez S."/>
            <person name="Estrada K."/>
            <person name="Sanchez-Flores A."/>
            <person name="Montero E."/>
            <person name="Harb O.S."/>
            <person name="Le Roch K.G."/>
            <person name="Mamoun C.B."/>
        </authorList>
    </citation>
    <scope>NUCLEOTIDE SEQUENCE</scope>
    <source>
        <strain evidence="2">WA1</strain>
    </source>
</reference>
<dbReference type="RefSeq" id="XP_067805026.1">
    <property type="nucleotide sequence ID" value="XM_067946235.1"/>
</dbReference>
<feature type="compositionally biased region" description="Polar residues" evidence="1">
    <location>
        <begin position="128"/>
        <end position="139"/>
    </location>
</feature>
<gene>
    <name evidence="2" type="ORF">BdWA1_001193</name>
</gene>
<dbReference type="AlphaFoldDB" id="A0AAD9PNU4"/>
<dbReference type="EMBL" id="JALLKP010000001">
    <property type="protein sequence ID" value="KAK2198184.1"/>
    <property type="molecule type" value="Genomic_DNA"/>
</dbReference>
<dbReference type="Proteomes" id="UP001214638">
    <property type="component" value="Unassembled WGS sequence"/>
</dbReference>
<comment type="caution">
    <text evidence="2">The sequence shown here is derived from an EMBL/GenBank/DDBJ whole genome shotgun (WGS) entry which is preliminary data.</text>
</comment>
<evidence type="ECO:0000313" key="2">
    <source>
        <dbReference type="EMBL" id="KAK2198184.1"/>
    </source>
</evidence>
<name>A0AAD9PNU4_9APIC</name>
<dbReference type="KEGG" id="bdw:94335491"/>
<feature type="region of interest" description="Disordered" evidence="1">
    <location>
        <begin position="110"/>
        <end position="142"/>
    </location>
</feature>